<dbReference type="EMBL" id="MCGE01000008">
    <property type="protein sequence ID" value="ORZ18461.1"/>
    <property type="molecule type" value="Genomic_DNA"/>
</dbReference>
<feature type="compositionally biased region" description="Basic and acidic residues" evidence="1">
    <location>
        <begin position="326"/>
        <end position="343"/>
    </location>
</feature>
<proteinExistence type="predicted"/>
<organism evidence="2 3">
    <name type="scientific">Absidia repens</name>
    <dbReference type="NCBI Taxonomy" id="90262"/>
    <lineage>
        <taxon>Eukaryota</taxon>
        <taxon>Fungi</taxon>
        <taxon>Fungi incertae sedis</taxon>
        <taxon>Mucoromycota</taxon>
        <taxon>Mucoromycotina</taxon>
        <taxon>Mucoromycetes</taxon>
        <taxon>Mucorales</taxon>
        <taxon>Cunninghamellaceae</taxon>
        <taxon>Absidia</taxon>
    </lineage>
</organism>
<dbReference type="Pfam" id="PF10300">
    <property type="entry name" value="Iml2-TPR_39"/>
    <property type="match status" value="2"/>
</dbReference>
<dbReference type="AlphaFoldDB" id="A0A1X2IL27"/>
<dbReference type="InterPro" id="IPR019412">
    <property type="entry name" value="IML2/TPR_39"/>
</dbReference>
<dbReference type="PANTHER" id="PTHR31859">
    <property type="entry name" value="TETRATRICOPEPTIDE REPEAT PROTEIN 39 FAMILY MEMBER"/>
    <property type="match status" value="1"/>
</dbReference>
<dbReference type="GO" id="GO:0005741">
    <property type="term" value="C:mitochondrial outer membrane"/>
    <property type="evidence" value="ECO:0007669"/>
    <property type="project" value="TreeGrafter"/>
</dbReference>
<evidence type="ECO:0000313" key="3">
    <source>
        <dbReference type="Proteomes" id="UP000193560"/>
    </source>
</evidence>
<protein>
    <submittedName>
        <fullName evidence="2">Uncharacterized protein</fullName>
    </submittedName>
</protein>
<feature type="region of interest" description="Disordered" evidence="1">
    <location>
        <begin position="317"/>
        <end position="343"/>
    </location>
</feature>
<feature type="region of interest" description="Disordered" evidence="1">
    <location>
        <begin position="37"/>
        <end position="66"/>
    </location>
</feature>
<dbReference type="GO" id="GO:0005829">
    <property type="term" value="C:cytosol"/>
    <property type="evidence" value="ECO:0007669"/>
    <property type="project" value="TreeGrafter"/>
</dbReference>
<feature type="compositionally biased region" description="Low complexity" evidence="1">
    <location>
        <begin position="42"/>
        <end position="53"/>
    </location>
</feature>
<dbReference type="InterPro" id="IPR011990">
    <property type="entry name" value="TPR-like_helical_dom_sf"/>
</dbReference>
<evidence type="ECO:0000313" key="2">
    <source>
        <dbReference type="EMBL" id="ORZ18461.1"/>
    </source>
</evidence>
<sequence length="788" mass="89292">MLHNINKIATTLPKWDQAKTMDDVELTAPSLYAITHPHSIDTNSSSTTPGSSSQGDDEGNSNSMADLVISPPIAHSTKKQGDNVKQAQDSLYNDIRDARLAIDLFLNSQINECLDIVIRKRQSSMYHSMSYACLLAGTAILTYQREDIGKAIVAMKETYQLADKFRCRTWKQHLRGISKGHTIQEIKNMTPLQRHAELVYAETYLMKAGLQILYDQSLVLAIREAIKAYSAHGIYKSLEAYMLHAQAQAGKGVDAMADYGLDGHLVSGIAFGMAGFNLALSAVPDFILRLVELVGFQGDRTLAFWYCRSVGGWDDKPNNSNTNTVKTEHDDLQQQHERRQGPDEGLRRQFCDMILMGYNIVLSKMTHLSHVDQALGERVLEYHLQHYPNGMIFLALKGRQLATQRQLEDAKIYYQRSMDAQDVWPQLQDVARWELGTLALVEQDWRSAHEMFRILLKQNHWSKAVYHYLYATSLYMVALDLHPPGSKRNALLENVAQSMKKVTKSKQKIAGRSIFIEKFFARKSRKYDLQGNRLLFPDLEILLSIGALELMPAPLIQKNLNRINSTLKRLETSQSLYVHDDICLSHLLRATLYRFLLEIEEQQQQDTVSSPQTTASSASRQKLLGHDELRRTHPFKMMHRQSIQTVMEHAQKVQLDHWIYYFSVYERAQLLIMDEMYAEAKRELDSILKCTEKNDFNVGAGTRAKSKYSMENALILKCHSCLGYIAEVATKGSIVGQLASSASLSHRYRLHQQHHHRAGPSGGLDDHCLSSLGSPSAPLSQLARKNSL</sequence>
<dbReference type="Proteomes" id="UP000193560">
    <property type="component" value="Unassembled WGS sequence"/>
</dbReference>
<dbReference type="GO" id="GO:0005634">
    <property type="term" value="C:nucleus"/>
    <property type="evidence" value="ECO:0007669"/>
    <property type="project" value="TreeGrafter"/>
</dbReference>
<accession>A0A1X2IL27</accession>
<evidence type="ECO:0000256" key="1">
    <source>
        <dbReference type="SAM" id="MobiDB-lite"/>
    </source>
</evidence>
<reference evidence="2 3" key="1">
    <citation type="submission" date="2016-07" db="EMBL/GenBank/DDBJ databases">
        <title>Pervasive Adenine N6-methylation of Active Genes in Fungi.</title>
        <authorList>
            <consortium name="DOE Joint Genome Institute"/>
            <person name="Mondo S.J."/>
            <person name="Dannebaum R.O."/>
            <person name="Kuo R.C."/>
            <person name="Labutti K."/>
            <person name="Haridas S."/>
            <person name="Kuo A."/>
            <person name="Salamov A."/>
            <person name="Ahrendt S.R."/>
            <person name="Lipzen A."/>
            <person name="Sullivan W."/>
            <person name="Andreopoulos W.B."/>
            <person name="Clum A."/>
            <person name="Lindquist E."/>
            <person name="Daum C."/>
            <person name="Ramamoorthy G.K."/>
            <person name="Gryganskyi A."/>
            <person name="Culley D."/>
            <person name="Magnuson J.K."/>
            <person name="James T.Y."/>
            <person name="O'Malley M.A."/>
            <person name="Stajich J.E."/>
            <person name="Spatafora J.W."/>
            <person name="Visel A."/>
            <person name="Grigoriev I.V."/>
        </authorList>
    </citation>
    <scope>NUCLEOTIDE SEQUENCE [LARGE SCALE GENOMIC DNA]</scope>
    <source>
        <strain evidence="2 3">NRRL 1336</strain>
    </source>
</reference>
<comment type="caution">
    <text evidence="2">The sequence shown here is derived from an EMBL/GenBank/DDBJ whole genome shotgun (WGS) entry which is preliminary data.</text>
</comment>
<dbReference type="SUPFAM" id="SSF48452">
    <property type="entry name" value="TPR-like"/>
    <property type="match status" value="1"/>
</dbReference>
<dbReference type="OrthoDB" id="43460at2759"/>
<name>A0A1X2IL27_9FUNG</name>
<dbReference type="PANTHER" id="PTHR31859:SF1">
    <property type="entry name" value="TETRATRICOPEPTIDE REPEAT PROTEIN 39C"/>
    <property type="match status" value="1"/>
</dbReference>
<keyword evidence="3" id="KW-1185">Reference proteome</keyword>
<gene>
    <name evidence="2" type="ORF">BCR42DRAFT_371864</name>
</gene>